<reference evidence="1 2" key="1">
    <citation type="journal article" date="2020" name="Microbiol. Resour. Announc.">
        <title>Draft Genome Sequence of a Cladosporium Species Isolated from the Mesophotic Ascidian Didemnum maculosum.</title>
        <authorList>
            <person name="Gioti A."/>
            <person name="Siaperas R."/>
            <person name="Nikolaivits E."/>
            <person name="Le Goff G."/>
            <person name="Ouazzani J."/>
            <person name="Kotoulas G."/>
            <person name="Topakas E."/>
        </authorList>
    </citation>
    <scope>NUCLEOTIDE SEQUENCE [LARGE SCALE GENOMIC DNA]</scope>
    <source>
        <strain evidence="1 2">TM138-S3</strain>
    </source>
</reference>
<dbReference type="GO" id="GO:0005869">
    <property type="term" value="C:dynactin complex"/>
    <property type="evidence" value="ECO:0007669"/>
    <property type="project" value="InterPro"/>
</dbReference>
<evidence type="ECO:0000313" key="1">
    <source>
        <dbReference type="EMBL" id="KAL1581801.1"/>
    </source>
</evidence>
<gene>
    <name evidence="1" type="ORF">WHR41_09408</name>
</gene>
<keyword evidence="2" id="KW-1185">Reference proteome</keyword>
<name>A0AB34KDF4_9PEZI</name>
<dbReference type="Proteomes" id="UP000803884">
    <property type="component" value="Unassembled WGS sequence"/>
</dbReference>
<dbReference type="GO" id="GO:0061640">
    <property type="term" value="P:cytoskeleton-dependent cytokinesis"/>
    <property type="evidence" value="ECO:0007669"/>
    <property type="project" value="InterPro"/>
</dbReference>
<dbReference type="AlphaFoldDB" id="A0AB34KDF4"/>
<proteinExistence type="predicted"/>
<accession>A0AB34KDF4</accession>
<dbReference type="GeneID" id="96010849"/>
<dbReference type="RefSeq" id="XP_069224910.1">
    <property type="nucleotide sequence ID" value="XM_069378011.1"/>
</dbReference>
<evidence type="ECO:0000313" key="2">
    <source>
        <dbReference type="Proteomes" id="UP000803884"/>
    </source>
</evidence>
<dbReference type="EMBL" id="JAAQHG020000152">
    <property type="protein sequence ID" value="KAL1581801.1"/>
    <property type="molecule type" value="Genomic_DNA"/>
</dbReference>
<protein>
    <recommendedName>
        <fullName evidence="3">Nuclear distribution protein RO10</fullName>
    </recommendedName>
</protein>
<comment type="caution">
    <text evidence="1">The sequence shown here is derived from an EMBL/GenBank/DDBJ whole genome shotgun (WGS) entry which is preliminary data.</text>
</comment>
<dbReference type="InterPro" id="IPR009991">
    <property type="entry name" value="DCTN3"/>
</dbReference>
<dbReference type="Pfam" id="PF07426">
    <property type="entry name" value="Dynactin_p22"/>
    <property type="match status" value="1"/>
</dbReference>
<organism evidence="1 2">
    <name type="scientific">Cladosporium halotolerans</name>
    <dbReference type="NCBI Taxonomy" id="1052096"/>
    <lineage>
        <taxon>Eukaryota</taxon>
        <taxon>Fungi</taxon>
        <taxon>Dikarya</taxon>
        <taxon>Ascomycota</taxon>
        <taxon>Pezizomycotina</taxon>
        <taxon>Dothideomycetes</taxon>
        <taxon>Dothideomycetidae</taxon>
        <taxon>Cladosporiales</taxon>
        <taxon>Cladosporiaceae</taxon>
        <taxon>Cladosporium</taxon>
    </lineage>
</organism>
<evidence type="ECO:0008006" key="3">
    <source>
        <dbReference type="Google" id="ProtNLM"/>
    </source>
</evidence>
<sequence>MAFEDTASPQNLALLEARLHRINHALNGDNEHEAASSPPPADSSAALRLRTLERQMQLVASRSPAAEQVLRLQSKHPELFNKAIDAERSNSLPLAPQAALVLSHAQLYSRISGQLQSLQDTSVPDASSAAKLRELQPRIEKAAARQEKQAEELAELRSRSADVVERWYETGVLGMGERWVEWEERMRDVEIVVRRLEGAKKREEELV</sequence>